<feature type="non-terminal residue" evidence="2">
    <location>
        <position position="93"/>
    </location>
</feature>
<organism evidence="2 3">
    <name type="scientific">Candidatus [Bacteroides] periocalifornicus</name>
    <dbReference type="NCBI Taxonomy" id="1702214"/>
    <lineage>
        <taxon>Bacteria</taxon>
        <taxon>Pseudomonadati</taxon>
        <taxon>Bacteroidota</taxon>
    </lineage>
</organism>
<dbReference type="SUPFAM" id="SSF116726">
    <property type="entry name" value="TrkA C-terminal domain-like"/>
    <property type="match status" value="1"/>
</dbReference>
<dbReference type="EMBL" id="LIIK01000108">
    <property type="protein sequence ID" value="KQM08076.1"/>
    <property type="molecule type" value="Genomic_DNA"/>
</dbReference>
<keyword evidence="3" id="KW-1185">Reference proteome</keyword>
<dbReference type="GO" id="GO:0006813">
    <property type="term" value="P:potassium ion transport"/>
    <property type="evidence" value="ECO:0007669"/>
    <property type="project" value="InterPro"/>
</dbReference>
<dbReference type="Pfam" id="PF02080">
    <property type="entry name" value="TrkA_C"/>
    <property type="match status" value="1"/>
</dbReference>
<protein>
    <recommendedName>
        <fullName evidence="1">RCK C-terminal domain-containing protein</fullName>
    </recommendedName>
</protein>
<evidence type="ECO:0000259" key="1">
    <source>
        <dbReference type="Pfam" id="PF02080"/>
    </source>
</evidence>
<reference evidence="2" key="1">
    <citation type="submission" date="2015-08" db="EMBL/GenBank/DDBJ databases">
        <title>Candidatus Bacteriodes Periocalifornicus.</title>
        <authorList>
            <person name="McLean J.S."/>
            <person name="Kelley S."/>
        </authorList>
    </citation>
    <scope>NUCLEOTIDE SEQUENCE [LARGE SCALE GENOMIC DNA]</scope>
    <source>
        <strain evidence="2">12B</strain>
    </source>
</reference>
<dbReference type="PATRIC" id="fig|1702214.3.peg.1663"/>
<dbReference type="InterPro" id="IPR006037">
    <property type="entry name" value="RCK_C"/>
</dbReference>
<comment type="caution">
    <text evidence="2">The sequence shown here is derived from an EMBL/GenBank/DDBJ whole genome shotgun (WGS) entry which is preliminary data.</text>
</comment>
<feature type="non-terminal residue" evidence="2">
    <location>
        <position position="1"/>
    </location>
</feature>
<proteinExistence type="predicted"/>
<name>A0A0Q4B5J0_9BACT</name>
<accession>A0A0Q4B5J0</accession>
<dbReference type="GO" id="GO:0008324">
    <property type="term" value="F:monoatomic cation transmembrane transporter activity"/>
    <property type="evidence" value="ECO:0007669"/>
    <property type="project" value="InterPro"/>
</dbReference>
<evidence type="ECO:0000313" key="3">
    <source>
        <dbReference type="Proteomes" id="UP000054172"/>
    </source>
</evidence>
<dbReference type="AlphaFoldDB" id="A0A0Q4B5J0"/>
<gene>
    <name evidence="2" type="ORF">AL399_09335</name>
</gene>
<dbReference type="Proteomes" id="UP000054172">
    <property type="component" value="Unassembled WGS sequence"/>
</dbReference>
<dbReference type="InterPro" id="IPR036721">
    <property type="entry name" value="RCK_C_sf"/>
</dbReference>
<sequence>LLVAVGTEEAQKKVELLIGPQAPRFEMVNEEYVLETLLVTNKEVVNETLAKIQLEAGCRFVVTRIRRSGIDISSSPGMQLKFGDKVTVAAYRS</sequence>
<feature type="domain" description="RCK C-terminal" evidence="1">
    <location>
        <begin position="38"/>
        <end position="91"/>
    </location>
</feature>
<evidence type="ECO:0000313" key="2">
    <source>
        <dbReference type="EMBL" id="KQM08076.1"/>
    </source>
</evidence>